<proteinExistence type="predicted"/>
<organism evidence="7 8">
    <name type="scientific">Bordetella genomosp. 10</name>
    <dbReference type="NCBI Taxonomy" id="1416804"/>
    <lineage>
        <taxon>Bacteria</taxon>
        <taxon>Pseudomonadati</taxon>
        <taxon>Pseudomonadota</taxon>
        <taxon>Betaproteobacteria</taxon>
        <taxon>Burkholderiales</taxon>
        <taxon>Alcaligenaceae</taxon>
        <taxon>Bordetella</taxon>
    </lineage>
</organism>
<feature type="transmembrane region" description="Helical" evidence="5">
    <location>
        <begin position="259"/>
        <end position="279"/>
    </location>
</feature>
<evidence type="ECO:0000256" key="3">
    <source>
        <dbReference type="ARBA" id="ARBA00022989"/>
    </source>
</evidence>
<feature type="transmembrane region" description="Helical" evidence="5">
    <location>
        <begin position="285"/>
        <end position="304"/>
    </location>
</feature>
<protein>
    <submittedName>
        <fullName evidence="7">MFS transporter</fullName>
    </submittedName>
</protein>
<feature type="transmembrane region" description="Helical" evidence="5">
    <location>
        <begin position="152"/>
        <end position="171"/>
    </location>
</feature>
<accession>A0A261SCB4</accession>
<feature type="transmembrane region" description="Helical" evidence="5">
    <location>
        <begin position="344"/>
        <end position="363"/>
    </location>
</feature>
<dbReference type="SUPFAM" id="SSF103473">
    <property type="entry name" value="MFS general substrate transporter"/>
    <property type="match status" value="1"/>
</dbReference>
<dbReference type="OrthoDB" id="9810941at2"/>
<feature type="domain" description="Major facilitator superfamily (MFS) profile" evidence="6">
    <location>
        <begin position="1"/>
        <end position="370"/>
    </location>
</feature>
<evidence type="ECO:0000259" key="6">
    <source>
        <dbReference type="PROSITE" id="PS50850"/>
    </source>
</evidence>
<dbReference type="Gene3D" id="1.20.1250.20">
    <property type="entry name" value="MFS general substrate transporter like domains"/>
    <property type="match status" value="2"/>
</dbReference>
<keyword evidence="2 5" id="KW-0812">Transmembrane</keyword>
<dbReference type="GO" id="GO:0016020">
    <property type="term" value="C:membrane"/>
    <property type="evidence" value="ECO:0007669"/>
    <property type="project" value="UniProtKB-SubCell"/>
</dbReference>
<comment type="caution">
    <text evidence="7">The sequence shown here is derived from an EMBL/GenBank/DDBJ whole genome shotgun (WGS) entry which is preliminary data.</text>
</comment>
<evidence type="ECO:0000313" key="7">
    <source>
        <dbReference type="EMBL" id="OZI35048.1"/>
    </source>
</evidence>
<dbReference type="PROSITE" id="PS50850">
    <property type="entry name" value="MFS"/>
    <property type="match status" value="1"/>
</dbReference>
<dbReference type="InterPro" id="IPR011701">
    <property type="entry name" value="MFS"/>
</dbReference>
<name>A0A261SCB4_9BORD</name>
<evidence type="ECO:0000256" key="4">
    <source>
        <dbReference type="ARBA" id="ARBA00023136"/>
    </source>
</evidence>
<dbReference type="AlphaFoldDB" id="A0A261SCB4"/>
<evidence type="ECO:0000256" key="2">
    <source>
        <dbReference type="ARBA" id="ARBA00022692"/>
    </source>
</evidence>
<gene>
    <name evidence="7" type="ORF">CAL29_12425</name>
</gene>
<keyword evidence="8" id="KW-1185">Reference proteome</keyword>
<feature type="transmembrane region" description="Helical" evidence="5">
    <location>
        <begin position="231"/>
        <end position="247"/>
    </location>
</feature>
<dbReference type="InterPro" id="IPR020846">
    <property type="entry name" value="MFS_dom"/>
</dbReference>
<dbReference type="CDD" id="cd17393">
    <property type="entry name" value="MFS_MosC_like"/>
    <property type="match status" value="1"/>
</dbReference>
<feature type="transmembrane region" description="Helical" evidence="5">
    <location>
        <begin position="316"/>
        <end position="338"/>
    </location>
</feature>
<reference evidence="8" key="1">
    <citation type="submission" date="2017-05" db="EMBL/GenBank/DDBJ databases">
        <title>Complete and WGS of Bordetella genogroups.</title>
        <authorList>
            <person name="Spilker T."/>
            <person name="Lipuma J."/>
        </authorList>
    </citation>
    <scope>NUCLEOTIDE SEQUENCE [LARGE SCALE GENOMIC DNA]</scope>
    <source>
        <strain evidence="8">AU16122</strain>
    </source>
</reference>
<keyword evidence="4 5" id="KW-0472">Membrane</keyword>
<dbReference type="PANTHER" id="PTHR23514:SF13">
    <property type="entry name" value="INNER MEMBRANE PROTEIN YBJJ"/>
    <property type="match status" value="1"/>
</dbReference>
<evidence type="ECO:0000256" key="5">
    <source>
        <dbReference type="SAM" id="Phobius"/>
    </source>
</evidence>
<dbReference type="GO" id="GO:0022857">
    <property type="term" value="F:transmembrane transporter activity"/>
    <property type="evidence" value="ECO:0007669"/>
    <property type="project" value="InterPro"/>
</dbReference>
<dbReference type="Proteomes" id="UP000216020">
    <property type="component" value="Unassembled WGS sequence"/>
</dbReference>
<evidence type="ECO:0000313" key="8">
    <source>
        <dbReference type="Proteomes" id="UP000216020"/>
    </source>
</evidence>
<dbReference type="InterPro" id="IPR051788">
    <property type="entry name" value="MFS_Transporter"/>
</dbReference>
<comment type="subcellular location">
    <subcellularLocation>
        <location evidence="1">Membrane</location>
        <topology evidence="1">Multi-pass membrane protein</topology>
    </subcellularLocation>
</comment>
<feature type="transmembrane region" description="Helical" evidence="5">
    <location>
        <begin position="127"/>
        <end position="146"/>
    </location>
</feature>
<feature type="transmembrane region" description="Helical" evidence="5">
    <location>
        <begin position="86"/>
        <end position="106"/>
    </location>
</feature>
<dbReference type="Pfam" id="PF07690">
    <property type="entry name" value="MFS_1"/>
    <property type="match status" value="1"/>
</dbReference>
<evidence type="ECO:0000256" key="1">
    <source>
        <dbReference type="ARBA" id="ARBA00004141"/>
    </source>
</evidence>
<feature type="transmembrane region" description="Helical" evidence="5">
    <location>
        <begin position="62"/>
        <end position="80"/>
    </location>
</feature>
<keyword evidence="3 5" id="KW-1133">Transmembrane helix</keyword>
<sequence length="370" mass="37954">MIQFFVNGATFATWGVWIPVLKADFQVSDAVLSLAMLAVSAGAILAMNGVGRWVGRAGSARVLALSGLAYSIMLVIIPWAGYFPLLLVILVLFGMGMAAFDVAMNVQAATVEARLGKPVMSTLHGMFSLGGMAGAGLGGLLMGAGVSLQVHGFAIAGTTVLAALLASSYLLTDAESHAAQGEAAAGGGIPRVLWILGIVAFLGLVCEGAMYDWAAVYMRDVAGAPTAQSGYGYATFATGMAVGRFSADLLRRRFSDEGLMTVSAWLGCLGMTMVIAAPWPAPSLVGFTLMGLGVANLMPFFFLAGAKLPGMSPAAGVAGVARFAYVGMLLGPPLIGGITHATSLRIALALVALTMGWIALAGIRRVCRLA</sequence>
<dbReference type="PANTHER" id="PTHR23514">
    <property type="entry name" value="BYPASS OF STOP CODON PROTEIN 6"/>
    <property type="match status" value="1"/>
</dbReference>
<dbReference type="InterPro" id="IPR036259">
    <property type="entry name" value="MFS_trans_sf"/>
</dbReference>
<feature type="transmembrane region" description="Helical" evidence="5">
    <location>
        <begin position="192"/>
        <end position="211"/>
    </location>
</feature>
<dbReference type="EMBL" id="NEVM01000002">
    <property type="protein sequence ID" value="OZI35048.1"/>
    <property type="molecule type" value="Genomic_DNA"/>
</dbReference>
<feature type="transmembrane region" description="Helical" evidence="5">
    <location>
        <begin position="30"/>
        <end position="50"/>
    </location>
</feature>